<proteinExistence type="predicted"/>
<protein>
    <recommendedName>
        <fullName evidence="2">Glycosyltransferase 2-like domain-containing protein</fullName>
    </recommendedName>
</protein>
<evidence type="ECO:0000256" key="1">
    <source>
        <dbReference type="SAM" id="Phobius"/>
    </source>
</evidence>
<dbReference type="SUPFAM" id="SSF53448">
    <property type="entry name" value="Nucleotide-diphospho-sugar transferases"/>
    <property type="match status" value="1"/>
</dbReference>
<dbReference type="InterPro" id="IPR001173">
    <property type="entry name" value="Glyco_trans_2-like"/>
</dbReference>
<gene>
    <name evidence="3" type="ORF">A2774_03840</name>
</gene>
<feature type="domain" description="Glycosyltransferase 2-like" evidence="2">
    <location>
        <begin position="7"/>
        <end position="127"/>
    </location>
</feature>
<feature type="transmembrane region" description="Helical" evidence="1">
    <location>
        <begin position="266"/>
        <end position="286"/>
    </location>
</feature>
<accession>A0A1F7GEJ1</accession>
<sequence length="305" mass="34812">MKKPDLSIIIVSYNSKKITQDCLSSIYKSLEKSKLMVEIIVVDNNSQDGSADMLQKAQSSKSKVQNQNLKLKSIFNKENTGFGRANNQGVKAAKSDYILLLNSDIVVLEDAINKIYKFYKQNEREINFLGAKLLNNDMGLQPSVAPFYSLPVVFAALFLRGDYWGLTRSSPNEVKKVDWVSGACILTKKLCFNKIKGFDEKVFMYMDEVDLLYRARQKNMTTYFYPEARFIHLGSASSGGRSFPIIQVFSGLTYFYKKHHSKFERFLLIIILKLKATIGLILGYLFNNSYLKDTYGKAYQMAKLD</sequence>
<comment type="caution">
    <text evidence="3">The sequence shown here is derived from an EMBL/GenBank/DDBJ whole genome shotgun (WGS) entry which is preliminary data.</text>
</comment>
<name>A0A1F7GEJ1_9BACT</name>
<dbReference type="EMBL" id="MFZG01000009">
    <property type="protein sequence ID" value="OGK17307.1"/>
    <property type="molecule type" value="Genomic_DNA"/>
</dbReference>
<evidence type="ECO:0000313" key="3">
    <source>
        <dbReference type="EMBL" id="OGK17307.1"/>
    </source>
</evidence>
<evidence type="ECO:0000313" key="4">
    <source>
        <dbReference type="Proteomes" id="UP000177208"/>
    </source>
</evidence>
<reference evidence="3 4" key="1">
    <citation type="journal article" date="2016" name="Nat. Commun.">
        <title>Thousands of microbial genomes shed light on interconnected biogeochemical processes in an aquifer system.</title>
        <authorList>
            <person name="Anantharaman K."/>
            <person name="Brown C.T."/>
            <person name="Hug L.A."/>
            <person name="Sharon I."/>
            <person name="Castelle C.J."/>
            <person name="Probst A.J."/>
            <person name="Thomas B.C."/>
            <person name="Singh A."/>
            <person name="Wilkins M.J."/>
            <person name="Karaoz U."/>
            <person name="Brodie E.L."/>
            <person name="Williams K.H."/>
            <person name="Hubbard S.S."/>
            <person name="Banfield J.F."/>
        </authorList>
    </citation>
    <scope>NUCLEOTIDE SEQUENCE [LARGE SCALE GENOMIC DNA]</scope>
</reference>
<dbReference type="PANTHER" id="PTHR43179">
    <property type="entry name" value="RHAMNOSYLTRANSFERASE WBBL"/>
    <property type="match status" value="1"/>
</dbReference>
<dbReference type="AlphaFoldDB" id="A0A1F7GEJ1"/>
<dbReference type="Pfam" id="PF00535">
    <property type="entry name" value="Glycos_transf_2"/>
    <property type="match status" value="1"/>
</dbReference>
<dbReference type="InterPro" id="IPR029044">
    <property type="entry name" value="Nucleotide-diphossugar_trans"/>
</dbReference>
<dbReference type="PANTHER" id="PTHR43179:SF7">
    <property type="entry name" value="RHAMNOSYLTRANSFERASE WBBL"/>
    <property type="match status" value="1"/>
</dbReference>
<dbReference type="Proteomes" id="UP000177208">
    <property type="component" value="Unassembled WGS sequence"/>
</dbReference>
<evidence type="ECO:0000259" key="2">
    <source>
        <dbReference type="Pfam" id="PF00535"/>
    </source>
</evidence>
<dbReference type="Gene3D" id="3.90.550.10">
    <property type="entry name" value="Spore Coat Polysaccharide Biosynthesis Protein SpsA, Chain A"/>
    <property type="match status" value="1"/>
</dbReference>
<dbReference type="CDD" id="cd04186">
    <property type="entry name" value="GT_2_like_c"/>
    <property type="match status" value="1"/>
</dbReference>
<keyword evidence="1" id="KW-0472">Membrane</keyword>
<keyword evidence="1" id="KW-1133">Transmembrane helix</keyword>
<organism evidence="3 4">
    <name type="scientific">Candidatus Roizmanbacteria bacterium RIFCSPHIGHO2_01_FULL_39_12c</name>
    <dbReference type="NCBI Taxonomy" id="1802031"/>
    <lineage>
        <taxon>Bacteria</taxon>
        <taxon>Candidatus Roizmaniibacteriota</taxon>
    </lineage>
</organism>
<keyword evidence="1" id="KW-0812">Transmembrane</keyword>